<organism evidence="2">
    <name type="scientific">uncultured Caudovirales phage</name>
    <dbReference type="NCBI Taxonomy" id="2100421"/>
    <lineage>
        <taxon>Viruses</taxon>
        <taxon>Duplodnaviria</taxon>
        <taxon>Heunggongvirae</taxon>
        <taxon>Uroviricota</taxon>
        <taxon>Caudoviricetes</taxon>
        <taxon>Peduoviridae</taxon>
        <taxon>Maltschvirus</taxon>
        <taxon>Maltschvirus maltsch</taxon>
    </lineage>
</organism>
<accession>A0A6J5L6N2</accession>
<reference evidence="2" key="1">
    <citation type="submission" date="2020-04" db="EMBL/GenBank/DDBJ databases">
        <authorList>
            <person name="Chiriac C."/>
            <person name="Salcher M."/>
            <person name="Ghai R."/>
            <person name="Kavagutti S V."/>
        </authorList>
    </citation>
    <scope>NUCLEOTIDE SEQUENCE</scope>
</reference>
<protein>
    <submittedName>
        <fullName evidence="2">Uncharacterized protein</fullName>
    </submittedName>
</protein>
<gene>
    <name evidence="2" type="ORF">UFOVP117_90</name>
</gene>
<name>A0A6J5L6N2_9CAUD</name>
<proteinExistence type="predicted"/>
<evidence type="ECO:0000313" key="2">
    <source>
        <dbReference type="EMBL" id="CAB4129755.1"/>
    </source>
</evidence>
<keyword evidence="1" id="KW-0812">Transmembrane</keyword>
<keyword evidence="1" id="KW-1133">Transmembrane helix</keyword>
<feature type="transmembrane region" description="Helical" evidence="1">
    <location>
        <begin position="111"/>
        <end position="130"/>
    </location>
</feature>
<keyword evidence="1" id="KW-0472">Membrane</keyword>
<evidence type="ECO:0000256" key="1">
    <source>
        <dbReference type="SAM" id="Phobius"/>
    </source>
</evidence>
<sequence>MIMMSLTSFSQIDTGIKDTTKVVISSQVARKIVKDLIRLDGCIEENQQLYSKISLLENREGEKDKKIEIFEEKDKNNQIIIGEKDKQIGLYVDMTNDLKDEIKTNNDKTKWWKVGTYAGGGLTLLLLILAF</sequence>
<dbReference type="EMBL" id="LR796235">
    <property type="protein sequence ID" value="CAB4129755.1"/>
    <property type="molecule type" value="Genomic_DNA"/>
</dbReference>